<sequence length="86" mass="9692">MLHLNSETLPLRDVIQVWSAPRGATRLPCDLAASVRDVAMLLWFKDAERMPIYTNIVTMRGGSQVILHLTVQQTCRLYEPASPVND</sequence>
<comment type="caution">
    <text evidence="1">The sequence shown here is derived from an EMBL/GenBank/DDBJ whole genome shotgun (WGS) entry which is preliminary data.</text>
</comment>
<dbReference type="AlphaFoldDB" id="A0A8S4DUZ8"/>
<gene>
    <name evidence="1" type="ORF">PLXY2_LOCUS3397</name>
</gene>
<accession>A0A8S4DUZ8</accession>
<organism evidence="1 2">
    <name type="scientific">Plutella xylostella</name>
    <name type="common">Diamondback moth</name>
    <name type="synonym">Plutella maculipennis</name>
    <dbReference type="NCBI Taxonomy" id="51655"/>
    <lineage>
        <taxon>Eukaryota</taxon>
        <taxon>Metazoa</taxon>
        <taxon>Ecdysozoa</taxon>
        <taxon>Arthropoda</taxon>
        <taxon>Hexapoda</taxon>
        <taxon>Insecta</taxon>
        <taxon>Pterygota</taxon>
        <taxon>Neoptera</taxon>
        <taxon>Endopterygota</taxon>
        <taxon>Lepidoptera</taxon>
        <taxon>Glossata</taxon>
        <taxon>Ditrysia</taxon>
        <taxon>Yponomeutoidea</taxon>
        <taxon>Plutellidae</taxon>
        <taxon>Plutella</taxon>
    </lineage>
</organism>
<dbReference type="EMBL" id="CAJHNJ030000009">
    <property type="protein sequence ID" value="CAG9105462.1"/>
    <property type="molecule type" value="Genomic_DNA"/>
</dbReference>
<dbReference type="Proteomes" id="UP000653454">
    <property type="component" value="Unassembled WGS sequence"/>
</dbReference>
<name>A0A8S4DUZ8_PLUXY</name>
<evidence type="ECO:0000313" key="1">
    <source>
        <dbReference type="EMBL" id="CAG9105462.1"/>
    </source>
</evidence>
<keyword evidence="2" id="KW-1185">Reference proteome</keyword>
<proteinExistence type="predicted"/>
<protein>
    <submittedName>
        <fullName evidence="1">(diamondback moth) hypothetical protein</fullName>
    </submittedName>
</protein>
<reference evidence="1" key="1">
    <citation type="submission" date="2020-11" db="EMBL/GenBank/DDBJ databases">
        <authorList>
            <person name="Whiteford S."/>
        </authorList>
    </citation>
    <scope>NUCLEOTIDE SEQUENCE</scope>
</reference>
<evidence type="ECO:0000313" key="2">
    <source>
        <dbReference type="Proteomes" id="UP000653454"/>
    </source>
</evidence>